<dbReference type="PROSITE" id="PS51352">
    <property type="entry name" value="THIOREDOXIN_2"/>
    <property type="match status" value="1"/>
</dbReference>
<dbReference type="SUPFAM" id="SSF52833">
    <property type="entry name" value="Thioredoxin-like"/>
    <property type="match status" value="1"/>
</dbReference>
<dbReference type="RefSeq" id="WP_157303541.1">
    <property type="nucleotide sequence ID" value="NZ_BAAAZB010000018.1"/>
</dbReference>
<dbReference type="OrthoDB" id="750178at2"/>
<protein>
    <submittedName>
        <fullName evidence="6">Redoxin domain-containing protein</fullName>
    </submittedName>
</protein>
<evidence type="ECO:0000313" key="7">
    <source>
        <dbReference type="Proteomes" id="UP000468388"/>
    </source>
</evidence>
<dbReference type="InterPro" id="IPR000866">
    <property type="entry name" value="AhpC/TSA"/>
</dbReference>
<dbReference type="InterPro" id="IPR036249">
    <property type="entry name" value="Thioredoxin-like_sf"/>
</dbReference>
<evidence type="ECO:0000256" key="1">
    <source>
        <dbReference type="ARBA" id="ARBA00004196"/>
    </source>
</evidence>
<sequence>MKLGFLICAVMAPVVAFSQKKDFSITGKLGKLDKPAKIYIDYSDAQGQGKEDSANVVNGVFRLIGSVEGYTTARMALDHEGKGKQFSIYSPGADVIYFYFGPENIQITSVDSLSTAGFTGSTVYDEFAAYNLKIGGSIMALSAAYQKAYAEASQEDKRDPEFLEALNAKQLELRKQRGLKQVEFVKNHPNSFFALVALSEVAGTYTDMATAQTLLDGLNKDFRETDIGKELSQRITAQHLTAVGNPAPAFTQNDVKGKPLSLADLKGKVVLLDFWASWCSPCRAENPNMLKQYKIYKDKGFEILSVSLDSKQDAWEKAIADDGLPWLHVSDLKGWNNAVGRLYGVRGVPACYLIDKNGKIIADNVRGEKLNEKLAEIFGN</sequence>
<keyword evidence="7" id="KW-1185">Reference proteome</keyword>
<dbReference type="Gene3D" id="3.40.30.10">
    <property type="entry name" value="Glutaredoxin"/>
    <property type="match status" value="1"/>
</dbReference>
<dbReference type="PANTHER" id="PTHR42852:SF6">
    <property type="entry name" value="THIOL:DISULFIDE INTERCHANGE PROTEIN DSBE"/>
    <property type="match status" value="1"/>
</dbReference>
<dbReference type="Pfam" id="PF00578">
    <property type="entry name" value="AhpC-TSA"/>
    <property type="match status" value="1"/>
</dbReference>
<dbReference type="GO" id="GO:0017004">
    <property type="term" value="P:cytochrome complex assembly"/>
    <property type="evidence" value="ECO:0007669"/>
    <property type="project" value="UniProtKB-KW"/>
</dbReference>
<proteinExistence type="predicted"/>
<accession>A0A6N8JHH3</accession>
<dbReference type="PANTHER" id="PTHR42852">
    <property type="entry name" value="THIOL:DISULFIDE INTERCHANGE PROTEIN DSBE"/>
    <property type="match status" value="1"/>
</dbReference>
<dbReference type="Pfam" id="PF14289">
    <property type="entry name" value="DUF4369"/>
    <property type="match status" value="1"/>
</dbReference>
<reference evidence="6 7" key="1">
    <citation type="submission" date="2019-12" db="EMBL/GenBank/DDBJ databases">
        <title>The draft genomic sequence of strain Chitinophaga oryziterrae JCM 16595.</title>
        <authorList>
            <person name="Zhang X."/>
        </authorList>
    </citation>
    <scope>NUCLEOTIDE SEQUENCE [LARGE SCALE GENOMIC DNA]</scope>
    <source>
        <strain evidence="6 7">JCM 16595</strain>
    </source>
</reference>
<dbReference type="GO" id="GO:0016209">
    <property type="term" value="F:antioxidant activity"/>
    <property type="evidence" value="ECO:0007669"/>
    <property type="project" value="InterPro"/>
</dbReference>
<keyword evidence="2" id="KW-0201">Cytochrome c-type biogenesis</keyword>
<evidence type="ECO:0000256" key="3">
    <source>
        <dbReference type="ARBA" id="ARBA00023157"/>
    </source>
</evidence>
<dbReference type="InterPro" id="IPR025380">
    <property type="entry name" value="DUF4369"/>
</dbReference>
<keyword evidence="3" id="KW-1015">Disulfide bond</keyword>
<gene>
    <name evidence="6" type="ORF">GO495_29445</name>
</gene>
<feature type="domain" description="Thioredoxin" evidence="5">
    <location>
        <begin position="241"/>
        <end position="380"/>
    </location>
</feature>
<organism evidence="6 7">
    <name type="scientific">Chitinophaga oryziterrae</name>
    <dbReference type="NCBI Taxonomy" id="1031224"/>
    <lineage>
        <taxon>Bacteria</taxon>
        <taxon>Pseudomonadati</taxon>
        <taxon>Bacteroidota</taxon>
        <taxon>Chitinophagia</taxon>
        <taxon>Chitinophagales</taxon>
        <taxon>Chitinophagaceae</taxon>
        <taxon>Chitinophaga</taxon>
    </lineage>
</organism>
<comment type="caution">
    <text evidence="6">The sequence shown here is derived from an EMBL/GenBank/DDBJ whole genome shotgun (WGS) entry which is preliminary data.</text>
</comment>
<dbReference type="GO" id="GO:0030313">
    <property type="term" value="C:cell envelope"/>
    <property type="evidence" value="ECO:0007669"/>
    <property type="project" value="UniProtKB-SubCell"/>
</dbReference>
<dbReference type="Proteomes" id="UP000468388">
    <property type="component" value="Unassembled WGS sequence"/>
</dbReference>
<dbReference type="AlphaFoldDB" id="A0A6N8JHH3"/>
<evidence type="ECO:0000313" key="6">
    <source>
        <dbReference type="EMBL" id="MVT44755.1"/>
    </source>
</evidence>
<evidence type="ECO:0000259" key="5">
    <source>
        <dbReference type="PROSITE" id="PS51352"/>
    </source>
</evidence>
<keyword evidence="4" id="KW-0676">Redox-active center</keyword>
<evidence type="ECO:0000256" key="4">
    <source>
        <dbReference type="ARBA" id="ARBA00023284"/>
    </source>
</evidence>
<dbReference type="GO" id="GO:0016491">
    <property type="term" value="F:oxidoreductase activity"/>
    <property type="evidence" value="ECO:0007669"/>
    <property type="project" value="InterPro"/>
</dbReference>
<dbReference type="CDD" id="cd02966">
    <property type="entry name" value="TlpA_like_family"/>
    <property type="match status" value="1"/>
</dbReference>
<dbReference type="InterPro" id="IPR050553">
    <property type="entry name" value="Thioredoxin_ResA/DsbE_sf"/>
</dbReference>
<dbReference type="InterPro" id="IPR013766">
    <property type="entry name" value="Thioredoxin_domain"/>
</dbReference>
<evidence type="ECO:0000256" key="2">
    <source>
        <dbReference type="ARBA" id="ARBA00022748"/>
    </source>
</evidence>
<comment type="subcellular location">
    <subcellularLocation>
        <location evidence="1">Cell envelope</location>
    </subcellularLocation>
</comment>
<dbReference type="EMBL" id="WRXO01000012">
    <property type="protein sequence ID" value="MVT44755.1"/>
    <property type="molecule type" value="Genomic_DNA"/>
</dbReference>
<name>A0A6N8JHH3_9BACT</name>